<feature type="compositionally biased region" description="Basic and acidic residues" evidence="1">
    <location>
        <begin position="1"/>
        <end position="15"/>
    </location>
</feature>
<protein>
    <submittedName>
        <fullName evidence="2">Uncharacterized protein</fullName>
    </submittedName>
</protein>
<evidence type="ECO:0000256" key="1">
    <source>
        <dbReference type="SAM" id="MobiDB-lite"/>
    </source>
</evidence>
<proteinExistence type="predicted"/>
<evidence type="ECO:0000313" key="2">
    <source>
        <dbReference type="EMBL" id="KAK9096796.1"/>
    </source>
</evidence>
<comment type="caution">
    <text evidence="2">The sequence shown here is derived from an EMBL/GenBank/DDBJ whole genome shotgun (WGS) entry which is preliminary data.</text>
</comment>
<dbReference type="Proteomes" id="UP001417504">
    <property type="component" value="Unassembled WGS sequence"/>
</dbReference>
<evidence type="ECO:0000313" key="3">
    <source>
        <dbReference type="Proteomes" id="UP001417504"/>
    </source>
</evidence>
<sequence length="218" mass="25484">MEKKVSKKVNMEKKMGKNLKSNMKKKRRKKKLKKMRRKMLNKKSWKKESGWVNDNFDDLIHEAHPNTSYVETFPRVSRWDVKSEQGLNKDHVHKLRRALDNAQSNRTEQKPFGRPCQDELEKSLKWSTIARITLLNLLYTTLAIGNAKKPSNLVDLVWMWLAHAFRGKIDDEHPLCVSDLDAKKHLTSLLGWVGPNLCPRISRSLSTLRLISPISQYR</sequence>
<feature type="compositionally biased region" description="Basic residues" evidence="1">
    <location>
        <begin position="22"/>
        <end position="44"/>
    </location>
</feature>
<reference evidence="2 3" key="1">
    <citation type="submission" date="2024-01" db="EMBL/GenBank/DDBJ databases">
        <title>Genome assemblies of Stephania.</title>
        <authorList>
            <person name="Yang L."/>
        </authorList>
    </citation>
    <scope>NUCLEOTIDE SEQUENCE [LARGE SCALE GENOMIC DNA]</scope>
    <source>
        <strain evidence="2">QJT</strain>
        <tissue evidence="2">Leaf</tissue>
    </source>
</reference>
<dbReference type="EMBL" id="JBBNAE010000009">
    <property type="protein sequence ID" value="KAK9096796.1"/>
    <property type="molecule type" value="Genomic_DNA"/>
</dbReference>
<keyword evidence="3" id="KW-1185">Reference proteome</keyword>
<organism evidence="2 3">
    <name type="scientific">Stephania japonica</name>
    <dbReference type="NCBI Taxonomy" id="461633"/>
    <lineage>
        <taxon>Eukaryota</taxon>
        <taxon>Viridiplantae</taxon>
        <taxon>Streptophyta</taxon>
        <taxon>Embryophyta</taxon>
        <taxon>Tracheophyta</taxon>
        <taxon>Spermatophyta</taxon>
        <taxon>Magnoliopsida</taxon>
        <taxon>Ranunculales</taxon>
        <taxon>Menispermaceae</taxon>
        <taxon>Menispermoideae</taxon>
        <taxon>Cissampelideae</taxon>
        <taxon>Stephania</taxon>
    </lineage>
</organism>
<accession>A0AAP0HUA8</accession>
<feature type="region of interest" description="Disordered" evidence="1">
    <location>
        <begin position="1"/>
        <end position="44"/>
    </location>
</feature>
<name>A0AAP0HUA8_9MAGN</name>
<gene>
    <name evidence="2" type="ORF">Sjap_022293</name>
</gene>
<dbReference type="AlphaFoldDB" id="A0AAP0HUA8"/>